<reference evidence="5 6" key="1">
    <citation type="submission" date="2016-03" db="EMBL/GenBank/DDBJ databases">
        <title>Whole genome sequencing of Grifola frondosa 9006-11.</title>
        <authorList>
            <person name="Min B."/>
            <person name="Park H."/>
            <person name="Kim J.-G."/>
            <person name="Cho H."/>
            <person name="Oh Y.-L."/>
            <person name="Kong W.-S."/>
            <person name="Choi I.-G."/>
        </authorList>
    </citation>
    <scope>NUCLEOTIDE SEQUENCE [LARGE SCALE GENOMIC DNA]</scope>
    <source>
        <strain evidence="5 6">9006-11</strain>
    </source>
</reference>
<dbReference type="PROSITE" id="PS00122">
    <property type="entry name" value="CARBOXYLESTERASE_B_1"/>
    <property type="match status" value="1"/>
</dbReference>
<dbReference type="SUPFAM" id="SSF53474">
    <property type="entry name" value="alpha/beta-Hydrolases"/>
    <property type="match status" value="1"/>
</dbReference>
<dbReference type="AlphaFoldDB" id="A0A1C7LY81"/>
<dbReference type="Pfam" id="PF00135">
    <property type="entry name" value="COesterase"/>
    <property type="match status" value="1"/>
</dbReference>
<dbReference type="OrthoDB" id="408631at2759"/>
<evidence type="ECO:0000256" key="3">
    <source>
        <dbReference type="RuleBase" id="RU361235"/>
    </source>
</evidence>
<evidence type="ECO:0000256" key="2">
    <source>
        <dbReference type="ARBA" id="ARBA00022801"/>
    </source>
</evidence>
<dbReference type="STRING" id="5627.A0A1C7LY81"/>
<evidence type="ECO:0000313" key="5">
    <source>
        <dbReference type="EMBL" id="OBZ69107.1"/>
    </source>
</evidence>
<gene>
    <name evidence="5" type="primary">pnbA_1</name>
    <name evidence="5" type="ORF">A0H81_10708</name>
</gene>
<protein>
    <recommendedName>
        <fullName evidence="3">Carboxylic ester hydrolase</fullName>
        <ecNumber evidence="3">3.1.1.-</ecNumber>
    </recommendedName>
</protein>
<proteinExistence type="inferred from homology"/>
<dbReference type="PANTHER" id="PTHR45570:SF1">
    <property type="entry name" value="CARBOXYLIC ESTER HYDROLASE"/>
    <property type="match status" value="1"/>
</dbReference>
<comment type="similarity">
    <text evidence="1 3">Belongs to the type-B carboxylesterase/lipase family.</text>
</comment>
<comment type="caution">
    <text evidence="5">The sequence shown here is derived from an EMBL/GenBank/DDBJ whole genome shotgun (WGS) entry which is preliminary data.</text>
</comment>
<evidence type="ECO:0000256" key="1">
    <source>
        <dbReference type="ARBA" id="ARBA00005964"/>
    </source>
</evidence>
<dbReference type="OMA" id="ASHARIC"/>
<dbReference type="InterPro" id="IPR019826">
    <property type="entry name" value="Carboxylesterase_B_AS"/>
</dbReference>
<dbReference type="Gene3D" id="3.40.50.1820">
    <property type="entry name" value="alpha/beta hydrolase"/>
    <property type="match status" value="2"/>
</dbReference>
<evidence type="ECO:0000313" key="6">
    <source>
        <dbReference type="Proteomes" id="UP000092993"/>
    </source>
</evidence>
<dbReference type="EC" id="3.1.1.-" evidence="3"/>
<dbReference type="PANTHER" id="PTHR45570">
    <property type="entry name" value="CARBOXYLIC ESTER HYDROLASE"/>
    <property type="match status" value="1"/>
</dbReference>
<keyword evidence="6" id="KW-1185">Reference proteome</keyword>
<keyword evidence="2 3" id="KW-0378">Hydrolase</keyword>
<name>A0A1C7LY81_GRIFR</name>
<dbReference type="EMBL" id="LUGG01000018">
    <property type="protein sequence ID" value="OBZ69107.1"/>
    <property type="molecule type" value="Genomic_DNA"/>
</dbReference>
<dbReference type="InterPro" id="IPR029058">
    <property type="entry name" value="AB_hydrolase_fold"/>
</dbReference>
<dbReference type="InterPro" id="IPR002018">
    <property type="entry name" value="CarbesteraseB"/>
</dbReference>
<feature type="domain" description="Carboxylesterase type B" evidence="4">
    <location>
        <begin position="63"/>
        <end position="295"/>
    </location>
</feature>
<dbReference type="GO" id="GO:0016787">
    <property type="term" value="F:hydrolase activity"/>
    <property type="evidence" value="ECO:0007669"/>
    <property type="project" value="UniProtKB-KW"/>
</dbReference>
<evidence type="ECO:0000259" key="4">
    <source>
        <dbReference type="Pfam" id="PF00135"/>
    </source>
</evidence>
<accession>A0A1C7LY81</accession>
<sequence length="528" mass="56308">MGFPHRAPTKIPAPPVPPTVPKGLLCSMPYWILKGLCPRQGSSTLTVDTPLGTAHGTSDGSDAVRFAVKYGSANRWQPSAVVSTWQLPNGASNATALPLACPQLNADDSTFSEDCLSMLLYVPDSISTDSDAPTLMWIHGGSFTSGSATGPGLDGSALAAATNSIVAVVQYRLGASQLGFMAPSGATNLAVKDIITALQFLQTVVPSFGGAPSKITLAGQSAGANMIRAMLAIPSASSLFQSAILQSDPMDYGFLNTTSQQTLQTFFNEQIGCAATDTACLNALSIDDILVIRAHPARARQLPHHNTLDSTSPFPAVSKPVLLSNVRQGLRSPSMAYSLIPWIVHFMRKLWKLHSALRAQNGSLRLPSMPCHLVRMGLRPTCDPATSSRNRPGLALRDMDVRPELGCERGYGFLGVYVVGASYPTNDVVPFCTEEGVVCHQDDIEIVFGTVQNPNAAQSALVEEMQARYNAFLHTGDPNTGLYTTWKPATTDLVHTLNLGGTGEAIVGACNTSYWGDFVQYDYQVFNI</sequence>
<organism evidence="5 6">
    <name type="scientific">Grifola frondosa</name>
    <name type="common">Maitake</name>
    <name type="synonym">Polyporus frondosus</name>
    <dbReference type="NCBI Taxonomy" id="5627"/>
    <lineage>
        <taxon>Eukaryota</taxon>
        <taxon>Fungi</taxon>
        <taxon>Dikarya</taxon>
        <taxon>Basidiomycota</taxon>
        <taxon>Agaricomycotina</taxon>
        <taxon>Agaricomycetes</taxon>
        <taxon>Polyporales</taxon>
        <taxon>Grifolaceae</taxon>
        <taxon>Grifola</taxon>
    </lineage>
</organism>
<dbReference type="Proteomes" id="UP000092993">
    <property type="component" value="Unassembled WGS sequence"/>
</dbReference>